<dbReference type="Proteomes" id="UP000829398">
    <property type="component" value="Chromosome 2"/>
</dbReference>
<accession>A0ACB8MX14</accession>
<reference evidence="2" key="1">
    <citation type="journal article" date="2023" name="Hortic. Res.">
        <title>A chromosome-level phased genome enabling allele-level studies in sweet orange: a case study on citrus Huanglongbing tolerance.</title>
        <authorList>
            <person name="Wu B."/>
            <person name="Yu Q."/>
            <person name="Deng Z."/>
            <person name="Duan Y."/>
            <person name="Luo F."/>
            <person name="Gmitter F. Jr."/>
        </authorList>
    </citation>
    <scope>NUCLEOTIDE SEQUENCE [LARGE SCALE GENOMIC DNA]</scope>
    <source>
        <strain evidence="2">cv. Valencia</strain>
    </source>
</reference>
<gene>
    <name evidence="1" type="ORF">KPL71_003308</name>
</gene>
<sequence length="1244" mass="142467">MAEASLSSSSARTTVTNAKFEVEKFDGTNNFGMWQCEVLDVLCQQELDVALEEKPDMMDDKEWIKINRQACGTIRLCLAKDQKYSVMRETLAKKLWEILEEKYMKKSLENRLYMKKKLYRFKYTHGMSMNDHVNSFNKILADLLNLDERFEDEDKALLLLNSLPDEYDHLTTTLFHGKDSVTFDAVCSALYNSETRKKGRKDHRDTVAEALTAKGRSQSRKPGKRNKSKGRPAKDECAFCREKGHWKKNCPKLQKGKATSDACVAEHDEESDFSLVGMTLICHSDEWILDSGCTYHMCPNKGWFSNFKELDGGVVFMGNDNACKTMGICTIQLKNHDGSIQVLTDVRYVPSLKKNLISLGVLESKGLTITLRDGLLKVVVGALTTSVKQGLLKGTNSYKLEFCEHCVLGKQTRVKFDSAIHNTKGILDYVHSDVWGPTKTTSLGGTHYFVTFVDDYSRKVWVYLMKNKNEVLGIFLKWKKMVEIQTGRKVKRLRLDNGGEYKNDQFLQICQDESIVRHFTVRDTSQQNGVAERMNQTILEKVRCMLSNAGLDKEFWAEAVVYACHLINCFPSTAIEGRTPMEIRDGNGLDLIQDPRDPNPIGSYLGRFKMNLDRIWISMCRSKMDMEQIQPIYASLSSLMEMWTGKPATDYNSLHVFGSTAYYHVKESKLDPRAKKTLFMGITGGVKGYRLWCPVTKKIIFSRDVTFDESAMLKQKDFQEDDKASSTLQQMEFEKVKADPAGVDEMDSDSPSTEDDEEVLTQEPSQQQDSIAYRRPHALLIWWSMHFQLLVAKGYAQKEGIDYNEVFSPVVKYSSIRILLAMVVQFDLELVQLDVKTVFLHGELEDEIYMTRPDGFKVAGKENWVCKLTKLLYGLKQSLRQWYKRFDRFIKRQRYTRNKFDHCVYFRKLQEGSFIYLLLYVDDMLIALKCKDEIEKLKTQLNQEFEMKDLGEAKKILGMEICRDRARGKVSLSQKQYLKKVLQQFGMTEQTKSVSTPLASHFKLSAQLSPSTDAEREYMLQVPYSNAVGSLMYAMVCTRPDISHAVGIVSRYMHNPGKGHWQDVKWILWYIQKTVAVGLLFERDDTLGQGVIGYVDSDYAGDLDKRRSTTGYVFTFAGGPISWKSTLQSTVALSTTEAEYMAITEAVKEAIWLQGLLENLGLAQEHINVYCDSQSAIHLTKNQVYHARTKHIDVRFHFVREIVDEGKILIQKIKTADNPADMLTKVVTTIKFEHCLNLINILQV</sequence>
<keyword evidence="2" id="KW-1185">Reference proteome</keyword>
<organism evidence="1 2">
    <name type="scientific">Citrus sinensis</name>
    <name type="common">Sweet orange</name>
    <name type="synonym">Citrus aurantium var. sinensis</name>
    <dbReference type="NCBI Taxonomy" id="2711"/>
    <lineage>
        <taxon>Eukaryota</taxon>
        <taxon>Viridiplantae</taxon>
        <taxon>Streptophyta</taxon>
        <taxon>Embryophyta</taxon>
        <taxon>Tracheophyta</taxon>
        <taxon>Spermatophyta</taxon>
        <taxon>Magnoliopsida</taxon>
        <taxon>eudicotyledons</taxon>
        <taxon>Gunneridae</taxon>
        <taxon>Pentapetalae</taxon>
        <taxon>rosids</taxon>
        <taxon>malvids</taxon>
        <taxon>Sapindales</taxon>
        <taxon>Rutaceae</taxon>
        <taxon>Aurantioideae</taxon>
        <taxon>Citrus</taxon>
    </lineage>
</organism>
<name>A0ACB8MX14_CITSI</name>
<evidence type="ECO:0000313" key="2">
    <source>
        <dbReference type="Proteomes" id="UP000829398"/>
    </source>
</evidence>
<evidence type="ECO:0000313" key="1">
    <source>
        <dbReference type="EMBL" id="KAH9790151.1"/>
    </source>
</evidence>
<protein>
    <submittedName>
        <fullName evidence="1">Integrase catalytic domain-containing protein</fullName>
    </submittedName>
</protein>
<proteinExistence type="predicted"/>
<comment type="caution">
    <text evidence="1">The sequence shown here is derived from an EMBL/GenBank/DDBJ whole genome shotgun (WGS) entry which is preliminary data.</text>
</comment>
<dbReference type="EMBL" id="CM039171">
    <property type="protein sequence ID" value="KAH9790151.1"/>
    <property type="molecule type" value="Genomic_DNA"/>
</dbReference>